<dbReference type="AlphaFoldDB" id="A0A7J6MYJ0"/>
<organism evidence="1 3">
    <name type="scientific">Perkinsus olseni</name>
    <name type="common">Perkinsus atlanticus</name>
    <dbReference type="NCBI Taxonomy" id="32597"/>
    <lineage>
        <taxon>Eukaryota</taxon>
        <taxon>Sar</taxon>
        <taxon>Alveolata</taxon>
        <taxon>Perkinsozoa</taxon>
        <taxon>Perkinsea</taxon>
        <taxon>Perkinsida</taxon>
        <taxon>Perkinsidae</taxon>
        <taxon>Perkinsus</taxon>
    </lineage>
</organism>
<evidence type="ECO:0000313" key="4">
    <source>
        <dbReference type="Proteomes" id="UP000553632"/>
    </source>
</evidence>
<feature type="non-terminal residue" evidence="1">
    <location>
        <position position="1"/>
    </location>
</feature>
<sequence length="102" mass="11618">EPCDQQQKVPVLPEPPPQDRIVELLRVPEEVRRRIYVSSFEPVTGKVATKRYQRTGVEYDARVDALMDKSLNRLLHSAASADPSGGSRWSSCRSRVWVKEVI</sequence>
<name>A0A7J6MYJ0_PEROL</name>
<reference evidence="3 4" key="1">
    <citation type="submission" date="2020-04" db="EMBL/GenBank/DDBJ databases">
        <title>Perkinsus olseni comparative genomics.</title>
        <authorList>
            <person name="Bogema D.R."/>
        </authorList>
    </citation>
    <scope>NUCLEOTIDE SEQUENCE [LARGE SCALE GENOMIC DNA]</scope>
    <source>
        <strain evidence="1">00978-12</strain>
        <strain evidence="2 4">ATCC PRA-207</strain>
    </source>
</reference>
<dbReference type="Proteomes" id="UP000553632">
    <property type="component" value="Unassembled WGS sequence"/>
</dbReference>
<evidence type="ECO:0000313" key="2">
    <source>
        <dbReference type="EMBL" id="KAF4704884.1"/>
    </source>
</evidence>
<protein>
    <submittedName>
        <fullName evidence="1">Uncharacterized protein</fullName>
    </submittedName>
</protein>
<gene>
    <name evidence="1" type="ORF">FOZ60_000562</name>
    <name evidence="2" type="ORF">FOZ63_005471</name>
</gene>
<dbReference type="EMBL" id="JABANO010034606">
    <property type="protein sequence ID" value="KAF4704884.1"/>
    <property type="molecule type" value="Genomic_DNA"/>
</dbReference>
<dbReference type="EMBL" id="JABANP010001053">
    <property type="protein sequence ID" value="KAF4676698.1"/>
    <property type="molecule type" value="Genomic_DNA"/>
</dbReference>
<accession>A0A7J6MYJ0</accession>
<dbReference type="Proteomes" id="UP000541610">
    <property type="component" value="Unassembled WGS sequence"/>
</dbReference>
<evidence type="ECO:0000313" key="1">
    <source>
        <dbReference type="EMBL" id="KAF4676698.1"/>
    </source>
</evidence>
<evidence type="ECO:0000313" key="3">
    <source>
        <dbReference type="Proteomes" id="UP000541610"/>
    </source>
</evidence>
<proteinExistence type="predicted"/>
<keyword evidence="4" id="KW-1185">Reference proteome</keyword>
<comment type="caution">
    <text evidence="1">The sequence shown here is derived from an EMBL/GenBank/DDBJ whole genome shotgun (WGS) entry which is preliminary data.</text>
</comment>